<dbReference type="SUPFAM" id="SSF52402">
    <property type="entry name" value="Adenine nucleotide alpha hydrolases-like"/>
    <property type="match status" value="1"/>
</dbReference>
<proteinExistence type="inferred from homology"/>
<dbReference type="PANTHER" id="PTHR46268:SF6">
    <property type="entry name" value="UNIVERSAL STRESS PROTEIN UP12"/>
    <property type="match status" value="1"/>
</dbReference>
<evidence type="ECO:0000313" key="3">
    <source>
        <dbReference type="EMBL" id="KIL41696.1"/>
    </source>
</evidence>
<accession>A0ABR5AKY2</accession>
<protein>
    <recommendedName>
        <fullName evidence="2">UspA domain-containing protein</fullName>
    </recommendedName>
</protein>
<organism evidence="3 4">
    <name type="scientific">Gordoniibacillus kamchatkensis</name>
    <dbReference type="NCBI Taxonomy" id="1590651"/>
    <lineage>
        <taxon>Bacteria</taxon>
        <taxon>Bacillati</taxon>
        <taxon>Bacillota</taxon>
        <taxon>Bacilli</taxon>
        <taxon>Bacillales</taxon>
        <taxon>Paenibacillaceae</taxon>
        <taxon>Gordoniibacillus</taxon>
    </lineage>
</organism>
<reference evidence="3 4" key="1">
    <citation type="submission" date="2014-12" db="EMBL/GenBank/DDBJ databases">
        <title>Draft genome sequence of Paenibacillus kamchatkensis strain B-2647.</title>
        <authorList>
            <person name="Karlyshev A.V."/>
            <person name="Kudryashova E.B."/>
        </authorList>
    </citation>
    <scope>NUCLEOTIDE SEQUENCE [LARGE SCALE GENOMIC DNA]</scope>
    <source>
        <strain evidence="3 4">VKM B-2647</strain>
    </source>
</reference>
<evidence type="ECO:0000256" key="1">
    <source>
        <dbReference type="ARBA" id="ARBA00008791"/>
    </source>
</evidence>
<dbReference type="InterPro" id="IPR014729">
    <property type="entry name" value="Rossmann-like_a/b/a_fold"/>
</dbReference>
<dbReference type="CDD" id="cd00293">
    <property type="entry name" value="USP-like"/>
    <property type="match status" value="1"/>
</dbReference>
<name>A0ABR5AKY2_9BACL</name>
<evidence type="ECO:0000313" key="4">
    <source>
        <dbReference type="Proteomes" id="UP000031967"/>
    </source>
</evidence>
<dbReference type="Pfam" id="PF00582">
    <property type="entry name" value="Usp"/>
    <property type="match status" value="1"/>
</dbReference>
<comment type="similarity">
    <text evidence="1">Belongs to the universal stress protein A family.</text>
</comment>
<dbReference type="EMBL" id="JXAK01000007">
    <property type="protein sequence ID" value="KIL41696.1"/>
    <property type="molecule type" value="Genomic_DNA"/>
</dbReference>
<dbReference type="Proteomes" id="UP000031967">
    <property type="component" value="Unassembled WGS sequence"/>
</dbReference>
<evidence type="ECO:0000259" key="2">
    <source>
        <dbReference type="Pfam" id="PF00582"/>
    </source>
</evidence>
<dbReference type="RefSeq" id="WP_041046637.1">
    <property type="nucleotide sequence ID" value="NZ_JXAK01000007.1"/>
</dbReference>
<keyword evidence="4" id="KW-1185">Reference proteome</keyword>
<dbReference type="PRINTS" id="PR01438">
    <property type="entry name" value="UNVRSLSTRESS"/>
</dbReference>
<dbReference type="Gene3D" id="3.40.50.620">
    <property type="entry name" value="HUPs"/>
    <property type="match status" value="1"/>
</dbReference>
<comment type="caution">
    <text evidence="3">The sequence shown here is derived from an EMBL/GenBank/DDBJ whole genome shotgun (WGS) entry which is preliminary data.</text>
</comment>
<dbReference type="PANTHER" id="PTHR46268">
    <property type="entry name" value="STRESS RESPONSE PROTEIN NHAX"/>
    <property type="match status" value="1"/>
</dbReference>
<feature type="domain" description="UspA" evidence="2">
    <location>
        <begin position="5"/>
        <end position="144"/>
    </location>
</feature>
<sequence>MLTFFSKILVAYDGSELAEKALKTALKLAMQDKHIELHIVFVVKPMPRLDKMEVETRRVWDLRKVRAQRMLEDVKASVEGMGNQVIVSALEGQPGTKLVEYAAHTGIDLIVMGCRGLSGLKELFLGSVSHYVVQHSRVPAFIVK</sequence>
<gene>
    <name evidence="3" type="ORF">SD70_05995</name>
</gene>
<dbReference type="InterPro" id="IPR006015">
    <property type="entry name" value="Universal_stress_UspA"/>
</dbReference>
<dbReference type="InterPro" id="IPR006016">
    <property type="entry name" value="UspA"/>
</dbReference>